<dbReference type="SMART" id="SM00062">
    <property type="entry name" value="PBPb"/>
    <property type="match status" value="1"/>
</dbReference>
<evidence type="ECO:0000256" key="1">
    <source>
        <dbReference type="ARBA" id="ARBA00022729"/>
    </source>
</evidence>
<dbReference type="OrthoDB" id="9775197at2"/>
<dbReference type="PANTHER" id="PTHR35936">
    <property type="entry name" value="MEMBRANE-BOUND LYTIC MUREIN TRANSGLYCOSYLASE F"/>
    <property type="match status" value="1"/>
</dbReference>
<gene>
    <name evidence="4" type="ORF">LG34_16015</name>
</gene>
<evidence type="ECO:0000313" key="4">
    <source>
        <dbReference type="EMBL" id="PWE85429.1"/>
    </source>
</evidence>
<keyword evidence="1 2" id="KW-0732">Signal</keyword>
<dbReference type="SUPFAM" id="SSF53850">
    <property type="entry name" value="Periplasmic binding protein-like II"/>
    <property type="match status" value="1"/>
</dbReference>
<evidence type="ECO:0000259" key="3">
    <source>
        <dbReference type="SMART" id="SM00062"/>
    </source>
</evidence>
<dbReference type="EMBL" id="JRFU01000204">
    <property type="protein sequence ID" value="PWE85429.1"/>
    <property type="molecule type" value="Genomic_DNA"/>
</dbReference>
<keyword evidence="5" id="KW-1185">Reference proteome</keyword>
<dbReference type="RefSeq" id="WP_109216844.1">
    <property type="nucleotide sequence ID" value="NZ_JBGKQB010000001.1"/>
</dbReference>
<evidence type="ECO:0000313" key="5">
    <source>
        <dbReference type="Proteomes" id="UP000245288"/>
    </source>
</evidence>
<dbReference type="AlphaFoldDB" id="A0A2V1JN03"/>
<sequence>MKKRNSFRRILTIGVCTGLLFCISGCAGQEKQMTDQAETRPQMIIGSDNYPPFNYEDADGKPAGIDVDLATEAFDRLGYDAVFTYIDWEAKKQFLENGDIDCIWGSFSIDGRENQYHWTTPYMISRQVVAVSKDSDIYTLADLEGKRVAVQSTTKPEEIFASHTDERIPELAEIFSLQNRELIYPFLSKGYADAVAAHETAILQCMKDYDLEYRILEEPLQTVGLGVAFSKYDDRGIETELSQVFEDMREDGTLEEILENYLEHPEDYLEVDTCEK</sequence>
<evidence type="ECO:0000256" key="2">
    <source>
        <dbReference type="SAM" id="SignalP"/>
    </source>
</evidence>
<protein>
    <submittedName>
        <fullName evidence="4">ABC transporter substrate-binding protein</fullName>
    </submittedName>
</protein>
<proteinExistence type="predicted"/>
<reference evidence="4 5" key="1">
    <citation type="submission" date="2014-09" db="EMBL/GenBank/DDBJ databases">
        <title>Butyrate-producing bacteria isolated from human gut.</title>
        <authorList>
            <person name="Zhang Q."/>
            <person name="Zhao L."/>
        </authorList>
    </citation>
    <scope>NUCLEOTIDE SEQUENCE [LARGE SCALE GENOMIC DNA]</scope>
    <source>
        <strain evidence="4 5">21</strain>
    </source>
</reference>
<comment type="caution">
    <text evidence="4">The sequence shown here is derived from an EMBL/GenBank/DDBJ whole genome shotgun (WGS) entry which is preliminary data.</text>
</comment>
<dbReference type="Pfam" id="PF00497">
    <property type="entry name" value="SBP_bac_3"/>
    <property type="match status" value="1"/>
</dbReference>
<organism evidence="4 5">
    <name type="scientific">Eubacterium ramulus</name>
    <dbReference type="NCBI Taxonomy" id="39490"/>
    <lineage>
        <taxon>Bacteria</taxon>
        <taxon>Bacillati</taxon>
        <taxon>Bacillota</taxon>
        <taxon>Clostridia</taxon>
        <taxon>Eubacteriales</taxon>
        <taxon>Eubacteriaceae</taxon>
        <taxon>Eubacterium</taxon>
    </lineage>
</organism>
<dbReference type="Gene3D" id="3.40.190.10">
    <property type="entry name" value="Periplasmic binding protein-like II"/>
    <property type="match status" value="2"/>
</dbReference>
<feature type="chain" id="PRO_5038927466" evidence="2">
    <location>
        <begin position="28"/>
        <end position="276"/>
    </location>
</feature>
<name>A0A2V1JN03_EUBRA</name>
<dbReference type="Proteomes" id="UP000245288">
    <property type="component" value="Unassembled WGS sequence"/>
</dbReference>
<dbReference type="PANTHER" id="PTHR35936:SF19">
    <property type="entry name" value="AMINO-ACID-BINDING PROTEIN YXEM-RELATED"/>
    <property type="match status" value="1"/>
</dbReference>
<feature type="domain" description="Solute-binding protein family 3/N-terminal" evidence="3">
    <location>
        <begin position="42"/>
        <end position="265"/>
    </location>
</feature>
<feature type="signal peptide" evidence="2">
    <location>
        <begin position="1"/>
        <end position="27"/>
    </location>
</feature>
<accession>A0A2V1JN03</accession>
<dbReference type="CDD" id="cd13530">
    <property type="entry name" value="PBP2_peptides_like"/>
    <property type="match status" value="1"/>
</dbReference>
<dbReference type="InterPro" id="IPR001638">
    <property type="entry name" value="Solute-binding_3/MltF_N"/>
</dbReference>